<keyword evidence="4" id="KW-1185">Reference proteome</keyword>
<dbReference type="Proteomes" id="UP001586593">
    <property type="component" value="Unassembled WGS sequence"/>
</dbReference>
<accession>A0ABR3VSF3</accession>
<evidence type="ECO:0000313" key="4">
    <source>
        <dbReference type="Proteomes" id="UP001586593"/>
    </source>
</evidence>
<feature type="transmembrane region" description="Helical" evidence="2">
    <location>
        <begin position="210"/>
        <end position="243"/>
    </location>
</feature>
<keyword evidence="2" id="KW-0812">Transmembrane</keyword>
<evidence type="ECO:0000313" key="3">
    <source>
        <dbReference type="EMBL" id="KAL1844608.1"/>
    </source>
</evidence>
<comment type="caution">
    <text evidence="3">The sequence shown here is derived from an EMBL/GenBank/DDBJ whole genome shotgun (WGS) entry which is preliminary data.</text>
</comment>
<keyword evidence="2" id="KW-0472">Membrane</keyword>
<sequence>MQVPCTVFSGQRPEVPQALSDPRAGPACDVQCRKGCPLRNGPGFAHSPFVRPHAPAASSVTGLPGSRQAGREGKGRGWAPFVQCRRGLGSELGRSIEAIVSRELRILRTKEHCPVVFISSLGCPRFYPLRRAASLFDGAVTSTSFRTDSRDVLCDGQPFPRYGPYSMNGRHPRPCFVDPFCVVPHRWRWRSSLCGRELHPVFSFSREPSFSFFLCFLFSYFLFFPLFFLLFCLFFFFLFPFFFSARATSSQEPH</sequence>
<evidence type="ECO:0000256" key="1">
    <source>
        <dbReference type="SAM" id="MobiDB-lite"/>
    </source>
</evidence>
<reference evidence="3 4" key="1">
    <citation type="journal article" date="2024" name="Commun. Biol.">
        <title>Comparative genomic analysis of thermophilic fungi reveals convergent evolutionary adaptations and gene losses.</title>
        <authorList>
            <person name="Steindorff A.S."/>
            <person name="Aguilar-Pontes M.V."/>
            <person name="Robinson A.J."/>
            <person name="Andreopoulos B."/>
            <person name="LaButti K."/>
            <person name="Kuo A."/>
            <person name="Mondo S."/>
            <person name="Riley R."/>
            <person name="Otillar R."/>
            <person name="Haridas S."/>
            <person name="Lipzen A."/>
            <person name="Grimwood J."/>
            <person name="Schmutz J."/>
            <person name="Clum A."/>
            <person name="Reid I.D."/>
            <person name="Moisan M.C."/>
            <person name="Butler G."/>
            <person name="Nguyen T.T.M."/>
            <person name="Dewar K."/>
            <person name="Conant G."/>
            <person name="Drula E."/>
            <person name="Henrissat B."/>
            <person name="Hansel C."/>
            <person name="Singer S."/>
            <person name="Hutchinson M.I."/>
            <person name="de Vries R.P."/>
            <person name="Natvig D.O."/>
            <person name="Powell A.J."/>
            <person name="Tsang A."/>
            <person name="Grigoriev I.V."/>
        </authorList>
    </citation>
    <scope>NUCLEOTIDE SEQUENCE [LARGE SCALE GENOMIC DNA]</scope>
    <source>
        <strain evidence="3 4">ATCC 24622</strain>
    </source>
</reference>
<protein>
    <submittedName>
        <fullName evidence="3">Uncharacterized protein</fullName>
    </submittedName>
</protein>
<evidence type="ECO:0000256" key="2">
    <source>
        <dbReference type="SAM" id="Phobius"/>
    </source>
</evidence>
<name>A0ABR3VSF3_9PEZI</name>
<feature type="region of interest" description="Disordered" evidence="1">
    <location>
        <begin position="55"/>
        <end position="77"/>
    </location>
</feature>
<proteinExistence type="predicted"/>
<keyword evidence="2" id="KW-1133">Transmembrane helix</keyword>
<dbReference type="EMBL" id="JAZHXJ010001592">
    <property type="protein sequence ID" value="KAL1844608.1"/>
    <property type="molecule type" value="Genomic_DNA"/>
</dbReference>
<organism evidence="3 4">
    <name type="scientific">Phialemonium thermophilum</name>
    <dbReference type="NCBI Taxonomy" id="223376"/>
    <lineage>
        <taxon>Eukaryota</taxon>
        <taxon>Fungi</taxon>
        <taxon>Dikarya</taxon>
        <taxon>Ascomycota</taxon>
        <taxon>Pezizomycotina</taxon>
        <taxon>Sordariomycetes</taxon>
        <taxon>Sordariomycetidae</taxon>
        <taxon>Cephalothecales</taxon>
        <taxon>Cephalothecaceae</taxon>
        <taxon>Phialemonium</taxon>
    </lineage>
</organism>
<gene>
    <name evidence="3" type="ORF">VTK73DRAFT_2178</name>
</gene>